<evidence type="ECO:0000313" key="1">
    <source>
        <dbReference type="EMBL" id="CAG9932218.1"/>
    </source>
</evidence>
<evidence type="ECO:0000313" key="2">
    <source>
        <dbReference type="Proteomes" id="UP000839052"/>
    </source>
</evidence>
<organism evidence="1 2">
    <name type="scientific">Candidatus Nitrotoga arctica</name>
    <dbReference type="NCBI Taxonomy" id="453162"/>
    <lineage>
        <taxon>Bacteria</taxon>
        <taxon>Pseudomonadati</taxon>
        <taxon>Pseudomonadota</taxon>
        <taxon>Betaproteobacteria</taxon>
        <taxon>Nitrosomonadales</taxon>
        <taxon>Gallionellaceae</taxon>
        <taxon>Candidatus Nitrotoga</taxon>
    </lineage>
</organism>
<proteinExistence type="predicted"/>
<sequence>MKRTSNHQPIFVLDALGSLVQAGTDTTFSSNENTLHDQTRDRAFALSALFKKHGLSIDKSPTLSKLFNDTVKRSEIIESGCIKEHPTELVFNSAQIKKSFGFGIVALNIDDLAPPNSLASASTMAMMTKFLEQRIESFMRDHERHLRRYLEPSRAVALVSFAILADVRCSRPRWRNIRQTVLWHIPGELSDRTEQIVNLIKAFK</sequence>
<protein>
    <submittedName>
        <fullName evidence="1">Uncharacterized protein</fullName>
    </submittedName>
</protein>
<dbReference type="EMBL" id="OU912926">
    <property type="protein sequence ID" value="CAG9932218.1"/>
    <property type="molecule type" value="Genomic_DNA"/>
</dbReference>
<keyword evidence="2" id="KW-1185">Reference proteome</keyword>
<accession>A0ABN8AHL4</accession>
<dbReference type="RefSeq" id="WP_239796188.1">
    <property type="nucleotide sequence ID" value="NZ_OU912926.1"/>
</dbReference>
<gene>
    <name evidence="1" type="ORF">NTG6680_0965</name>
</gene>
<reference evidence="1 2" key="1">
    <citation type="submission" date="2021-10" db="EMBL/GenBank/DDBJ databases">
        <authorList>
            <person name="Koch H."/>
        </authorList>
    </citation>
    <scope>NUCLEOTIDE SEQUENCE [LARGE SCALE GENOMIC DNA]</scope>
    <source>
        <strain evidence="1">6680</strain>
    </source>
</reference>
<name>A0ABN8AHL4_9PROT</name>
<dbReference type="Proteomes" id="UP000839052">
    <property type="component" value="Chromosome"/>
</dbReference>